<accession>A0ABQ0D6H5</accession>
<feature type="transmembrane region" description="Helical" evidence="2">
    <location>
        <begin position="71"/>
        <end position="89"/>
    </location>
</feature>
<evidence type="ECO:0000256" key="1">
    <source>
        <dbReference type="SAM" id="Coils"/>
    </source>
</evidence>
<keyword evidence="2" id="KW-0812">Transmembrane</keyword>
<dbReference type="Gene3D" id="1.20.120.20">
    <property type="entry name" value="Apolipoprotein"/>
    <property type="match status" value="1"/>
</dbReference>
<sequence length="1165" mass="133102">MIINIIFTLLMLALAIWDLKSFGSNNHKDFKSLIMSIGILGTFAGIFVGLIGFDTRDLLSSVPMLLDGLKIAFYTSIVGMGLAIALSIYQKGKSKATENSEIDFIATQAHKLDELMHLRELIHINTALRDIKGEFVKKENFEKDLKQMLKDIDVSLHKALETLASGASKELIRALEIVISDFNNNLKEQFGENFKQLNEATYNMLSWQQQYKEQILDNTNSMQIMQKTLKDTQDSMQQATESILANKENLIQIQEYNKQNNQIQENLLHALKMLNTLEQSFEEKLQVIATLKDSSLEALKDSKDFIKSLQQAKETLQGYLQNYEEKLLSVLEASCMRLDDANATLQTQNSEILESIKVSYNDFKDSLQHANIEVLESFKEASKTSNNLAKVINDDIVTKSNSIIHLNESFKNNADSMLEKLKMVSHESISKVTQMQEKMHTLYDDQFASLHTKMTHTTEILQETLANNANNLENFTKDSIETLTNAFEKRDQILQNMLQNNYEHIMNNIDALHQSFQDKISKDYQYMQDKILETSQTAYDFLKDCAKELEDSGKINLHTSIEMTGKLAKEHINTLQNMQEDNFIQINEHVLKARDFIMQTQETSIQALTHLHTTSLEKIKESNEEIAQNAVENLSTLHSAYQDNIVSSLQTTHDHLEKELSMLHDATKDTLQNMQDGLQTQHTKTTDSIAAVLKNSSQHFIQTSDDFVELLKGQYKRMNTTFDKQAQEMQEFLQTQTNALNENLLAQNENLKNTFDTQTEQLQQDLTQKGEILHEFLQTQTTCLDTNLQQMLNKFNKMLEHNYMNLSDMLEKDNNLIVKSLDSQAINLSNSLINSHQKLDDFLHSTYEKLTHNVDSLLTKVTNNSTTLSRNLELTGDALKDNLQGVIDKLQQTNAESQKSYDEKLAHTLNTQQAIITDIQAKSQTFYDTIGKNLENFTQSLQTTSSDIHTNCQSILNDMQSLKQNNQNLSQETLQVVKDSYTQLYGNLDKNLNTLTQGLVEQFSNVMQKNESLLQSFDKQLSSFDTTLQNFESNTKTSFENLNTHFKNLCVQYIKLMQASMQANLKNQAQATEELHRAVNAVEQNVKTLATSSDTLLTKQKETLQAVVQHFKNSTDELVKQGELIHKNLGTNLETLDSKMEQMTQSFANNYEWFLKKVKEIMGVA</sequence>
<evidence type="ECO:0000256" key="2">
    <source>
        <dbReference type="SAM" id="Phobius"/>
    </source>
</evidence>
<keyword evidence="4" id="KW-1185">Reference proteome</keyword>
<keyword evidence="1" id="KW-0175">Coiled coil</keyword>
<keyword evidence="2" id="KW-1133">Transmembrane helix</keyword>
<evidence type="ECO:0000313" key="4">
    <source>
        <dbReference type="Proteomes" id="UP001562457"/>
    </source>
</evidence>
<feature type="coiled-coil region" evidence="1">
    <location>
        <begin position="222"/>
        <end position="273"/>
    </location>
</feature>
<evidence type="ECO:0000313" key="3">
    <source>
        <dbReference type="EMBL" id="GAB0173953.1"/>
    </source>
</evidence>
<dbReference type="Proteomes" id="UP001562457">
    <property type="component" value="Unassembled WGS sequence"/>
</dbReference>
<dbReference type="Gene3D" id="1.20.5.1230">
    <property type="entry name" value="Apolipoprotein A-I"/>
    <property type="match status" value="1"/>
</dbReference>
<feature type="transmembrane region" description="Helical" evidence="2">
    <location>
        <begin position="33"/>
        <end position="51"/>
    </location>
</feature>
<name>A0ABQ0D6H5_9HELI</name>
<proteinExistence type="predicted"/>
<evidence type="ECO:0008006" key="5">
    <source>
        <dbReference type="Google" id="ProtNLM"/>
    </source>
</evidence>
<reference evidence="3 4" key="1">
    <citation type="submission" date="2024-06" db="EMBL/GenBank/DDBJ databases">
        <title>Draft genome sequence of Helicobacter trogontum NHP16-4001.</title>
        <authorList>
            <person name="Rimbara E."/>
            <person name="Suzuki M."/>
        </authorList>
    </citation>
    <scope>NUCLEOTIDE SEQUENCE [LARGE SCALE GENOMIC DNA]</scope>
    <source>
        <strain evidence="3 4">NHP16-4001</strain>
    </source>
</reference>
<keyword evidence="2" id="KW-0472">Membrane</keyword>
<gene>
    <name evidence="3" type="ORF">NHP164001_19750</name>
</gene>
<dbReference type="EMBL" id="BAAFHN010000083">
    <property type="protein sequence ID" value="GAB0173953.1"/>
    <property type="molecule type" value="Genomic_DNA"/>
</dbReference>
<dbReference type="SUPFAM" id="SSF58113">
    <property type="entry name" value="Apolipoprotein A-I"/>
    <property type="match status" value="2"/>
</dbReference>
<comment type="caution">
    <text evidence="3">The sequence shown here is derived from an EMBL/GenBank/DDBJ whole genome shotgun (WGS) entry which is preliminary data.</text>
</comment>
<protein>
    <recommendedName>
        <fullName evidence="5">MotA/TolQ/ExbB proton channel domain-containing protein</fullName>
    </recommendedName>
</protein>
<organism evidence="3 4">
    <name type="scientific">Helicobacter trogontum</name>
    <dbReference type="NCBI Taxonomy" id="50960"/>
    <lineage>
        <taxon>Bacteria</taxon>
        <taxon>Pseudomonadati</taxon>
        <taxon>Campylobacterota</taxon>
        <taxon>Epsilonproteobacteria</taxon>
        <taxon>Campylobacterales</taxon>
        <taxon>Helicobacteraceae</taxon>
        <taxon>Helicobacter</taxon>
    </lineage>
</organism>